<feature type="compositionally biased region" description="Low complexity" evidence="1">
    <location>
        <begin position="370"/>
        <end position="379"/>
    </location>
</feature>
<dbReference type="Proteomes" id="UP001239445">
    <property type="component" value="Unassembled WGS sequence"/>
</dbReference>
<protein>
    <submittedName>
        <fullName evidence="3">Uncharacterized protein</fullName>
    </submittedName>
</protein>
<gene>
    <name evidence="3" type="ORF">QBC47DRAFT_178335</name>
</gene>
<comment type="caution">
    <text evidence="3">The sequence shown here is derived from an EMBL/GenBank/DDBJ whole genome shotgun (WGS) entry which is preliminary data.</text>
</comment>
<feature type="compositionally biased region" description="Polar residues" evidence="1">
    <location>
        <begin position="183"/>
        <end position="200"/>
    </location>
</feature>
<feature type="transmembrane region" description="Helical" evidence="2">
    <location>
        <begin position="46"/>
        <end position="71"/>
    </location>
</feature>
<keyword evidence="2" id="KW-0472">Membrane</keyword>
<feature type="transmembrane region" description="Helical" evidence="2">
    <location>
        <begin position="124"/>
        <end position="150"/>
    </location>
</feature>
<feature type="compositionally biased region" description="Basic and acidic residues" evidence="1">
    <location>
        <begin position="479"/>
        <end position="491"/>
    </location>
</feature>
<evidence type="ECO:0000313" key="4">
    <source>
        <dbReference type="Proteomes" id="UP001239445"/>
    </source>
</evidence>
<feature type="compositionally biased region" description="Polar residues" evidence="1">
    <location>
        <begin position="160"/>
        <end position="172"/>
    </location>
</feature>
<dbReference type="AlphaFoldDB" id="A0AAJ0BHM0"/>
<keyword evidence="4" id="KW-1185">Reference proteome</keyword>
<feature type="compositionally biased region" description="Polar residues" evidence="1">
    <location>
        <begin position="338"/>
        <end position="349"/>
    </location>
</feature>
<feature type="region of interest" description="Disordered" evidence="1">
    <location>
        <begin position="234"/>
        <end position="381"/>
    </location>
</feature>
<sequence>MAIPRLLPAGLGALTLLPTTAILVIHIILAHSLADTIPNSSTRITAIIAAILEVSVLVALAGLVGSHLWTWPWLARIKSINGVCFGVGLFLCAVAAAVSVSSLVCLSNATSELPSTILGSRITNFLVGASVTLGLAFATQLVFLVFHFVVGRFQGVSNGRSSVDTTEEGNQSAEHREVKSIGYHQTNPYGTNIPRNTSLDSRYPPGSSDVRSASETMSSFRSSLSSVVRPISSKTRLLPASQRSPRRPISVDTEKLHDHRQSPAEDGFDSWDTSAVDPQNRQTVLQSSPPPLGRFLETIPASPITSRSPSPANALDLEPPRTRRRSRSYSPGPAGSGTASRPLTQQSTHSESHIHPLFRSDSPTPPPTATPGTIVVAAPNGGQILSDRASIRTLTRMRSGSLPAVPSPLSRQGSFDSFPRRPDSSSPELPEESEDELQVAGEGTERKMTPPIPPIPDWILSAGSRMSLSGYNNRKIRSSHGDETRTRGGPL</sequence>
<feature type="compositionally biased region" description="Basic and acidic residues" evidence="1">
    <location>
        <begin position="252"/>
        <end position="263"/>
    </location>
</feature>
<accession>A0AAJ0BHM0</accession>
<evidence type="ECO:0000256" key="2">
    <source>
        <dbReference type="SAM" id="Phobius"/>
    </source>
</evidence>
<feature type="compositionally biased region" description="Low complexity" evidence="1">
    <location>
        <begin position="328"/>
        <end position="337"/>
    </location>
</feature>
<feature type="region of interest" description="Disordered" evidence="1">
    <location>
        <begin position="160"/>
        <end position="219"/>
    </location>
</feature>
<dbReference type="EMBL" id="MU839832">
    <property type="protein sequence ID" value="KAK1756021.1"/>
    <property type="molecule type" value="Genomic_DNA"/>
</dbReference>
<evidence type="ECO:0000256" key="1">
    <source>
        <dbReference type="SAM" id="MobiDB-lite"/>
    </source>
</evidence>
<reference evidence="3" key="1">
    <citation type="submission" date="2023-06" db="EMBL/GenBank/DDBJ databases">
        <title>Genome-scale phylogeny and comparative genomics of the fungal order Sordariales.</title>
        <authorList>
            <consortium name="Lawrence Berkeley National Laboratory"/>
            <person name="Hensen N."/>
            <person name="Bonometti L."/>
            <person name="Westerberg I."/>
            <person name="Brannstrom I.O."/>
            <person name="Guillou S."/>
            <person name="Cros-Aarteil S."/>
            <person name="Calhoun S."/>
            <person name="Haridas S."/>
            <person name="Kuo A."/>
            <person name="Mondo S."/>
            <person name="Pangilinan J."/>
            <person name="Riley R."/>
            <person name="Labutti K."/>
            <person name="Andreopoulos B."/>
            <person name="Lipzen A."/>
            <person name="Chen C."/>
            <person name="Yanf M."/>
            <person name="Daum C."/>
            <person name="Ng V."/>
            <person name="Clum A."/>
            <person name="Steindorff A."/>
            <person name="Ohm R."/>
            <person name="Martin F."/>
            <person name="Silar P."/>
            <person name="Natvig D."/>
            <person name="Lalanne C."/>
            <person name="Gautier V."/>
            <person name="Ament-Velasquez S.L."/>
            <person name="Kruys A."/>
            <person name="Hutchinson M.I."/>
            <person name="Powell A.J."/>
            <person name="Barry K."/>
            <person name="Miller A.N."/>
            <person name="Grigoriev I.V."/>
            <person name="Debuchy R."/>
            <person name="Gladieux P."/>
            <person name="Thoren M.H."/>
            <person name="Johannesson H."/>
        </authorList>
    </citation>
    <scope>NUCLEOTIDE SEQUENCE</scope>
    <source>
        <strain evidence="3">PSN4</strain>
    </source>
</reference>
<evidence type="ECO:0000313" key="3">
    <source>
        <dbReference type="EMBL" id="KAK1756021.1"/>
    </source>
</evidence>
<feature type="compositionally biased region" description="Polar residues" evidence="1">
    <location>
        <begin position="271"/>
        <end position="287"/>
    </location>
</feature>
<organism evidence="3 4">
    <name type="scientific">Echria macrotheca</name>
    <dbReference type="NCBI Taxonomy" id="438768"/>
    <lineage>
        <taxon>Eukaryota</taxon>
        <taxon>Fungi</taxon>
        <taxon>Dikarya</taxon>
        <taxon>Ascomycota</taxon>
        <taxon>Pezizomycotina</taxon>
        <taxon>Sordariomycetes</taxon>
        <taxon>Sordariomycetidae</taxon>
        <taxon>Sordariales</taxon>
        <taxon>Schizotheciaceae</taxon>
        <taxon>Echria</taxon>
    </lineage>
</organism>
<keyword evidence="2" id="KW-1133">Transmembrane helix</keyword>
<feature type="region of interest" description="Disordered" evidence="1">
    <location>
        <begin position="398"/>
        <end position="491"/>
    </location>
</feature>
<keyword evidence="2" id="KW-0812">Transmembrane</keyword>
<proteinExistence type="predicted"/>
<name>A0AAJ0BHM0_9PEZI</name>
<feature type="transmembrane region" description="Helical" evidence="2">
    <location>
        <begin position="83"/>
        <end position="104"/>
    </location>
</feature>